<evidence type="ECO:0000313" key="3">
    <source>
        <dbReference type="Proteomes" id="UP001153678"/>
    </source>
</evidence>
<sequence length="283" mass="29905">MAQKEIITFTTKIFTLPEDANFAFSPSDPVSIEIDETDFPTKSGKKKVEWINFHLNDILEPPPASPTPVNKLEGTRLNLRNFDLSSLKVKTSNGGGGSGGGGPEIPGEDPDIPTAPTAAEITASKNKANAAISSGDKTQLQAAKTELETLKSRLEAAGESATEISTLIQSVNTKIQELEGDTAYRQRVISEITAKLTANGISETDLDDASKTKLAALKAGQTSGAEINQAADFIKQAADTAMATLNSLITKLQNSLKNDPTIPSGGTDSSPSDSFFRLDNPVL</sequence>
<reference evidence="2" key="1">
    <citation type="submission" date="2022-08" db="EMBL/GenBank/DDBJ databases">
        <authorList>
            <person name="Kallberg Y."/>
            <person name="Tangrot J."/>
            <person name="Rosling A."/>
        </authorList>
    </citation>
    <scope>NUCLEOTIDE SEQUENCE</scope>
    <source>
        <strain evidence="2">Wild A</strain>
    </source>
</reference>
<gene>
    <name evidence="2" type="ORF">FWILDA_LOCUS16530</name>
</gene>
<dbReference type="Proteomes" id="UP001153678">
    <property type="component" value="Unassembled WGS sequence"/>
</dbReference>
<feature type="region of interest" description="Disordered" evidence="1">
    <location>
        <begin position="256"/>
        <end position="283"/>
    </location>
</feature>
<evidence type="ECO:0000313" key="2">
    <source>
        <dbReference type="EMBL" id="CAI2194347.1"/>
    </source>
</evidence>
<feature type="region of interest" description="Disordered" evidence="1">
    <location>
        <begin position="88"/>
        <end position="115"/>
    </location>
</feature>
<feature type="compositionally biased region" description="Gly residues" evidence="1">
    <location>
        <begin position="93"/>
        <end position="104"/>
    </location>
</feature>
<proteinExistence type="predicted"/>
<evidence type="ECO:0000256" key="1">
    <source>
        <dbReference type="SAM" id="MobiDB-lite"/>
    </source>
</evidence>
<accession>A0A9W4T635</accession>
<comment type="caution">
    <text evidence="2">The sequence shown here is derived from an EMBL/GenBank/DDBJ whole genome shotgun (WGS) entry which is preliminary data.</text>
</comment>
<feature type="compositionally biased region" description="Low complexity" evidence="1">
    <location>
        <begin position="261"/>
        <end position="275"/>
    </location>
</feature>
<dbReference type="AlphaFoldDB" id="A0A9W4T635"/>
<keyword evidence="3" id="KW-1185">Reference proteome</keyword>
<dbReference type="EMBL" id="CAMKVN010010762">
    <property type="protein sequence ID" value="CAI2194347.1"/>
    <property type="molecule type" value="Genomic_DNA"/>
</dbReference>
<protein>
    <submittedName>
        <fullName evidence="2">12553_t:CDS:1</fullName>
    </submittedName>
</protein>
<organism evidence="2 3">
    <name type="scientific">Funneliformis geosporum</name>
    <dbReference type="NCBI Taxonomy" id="1117311"/>
    <lineage>
        <taxon>Eukaryota</taxon>
        <taxon>Fungi</taxon>
        <taxon>Fungi incertae sedis</taxon>
        <taxon>Mucoromycota</taxon>
        <taxon>Glomeromycotina</taxon>
        <taxon>Glomeromycetes</taxon>
        <taxon>Glomerales</taxon>
        <taxon>Glomeraceae</taxon>
        <taxon>Funneliformis</taxon>
    </lineage>
</organism>
<name>A0A9W4T635_9GLOM</name>